<dbReference type="Pfam" id="PF01471">
    <property type="entry name" value="PG_binding_1"/>
    <property type="match status" value="1"/>
</dbReference>
<protein>
    <submittedName>
        <fullName evidence="2">Peptidoglycan-binding protein</fullName>
    </submittedName>
</protein>
<dbReference type="EMBL" id="RCUY01000011">
    <property type="protein sequence ID" value="RLP80757.1"/>
    <property type="molecule type" value="Genomic_DNA"/>
</dbReference>
<reference evidence="2 4" key="1">
    <citation type="submission" date="2018-10" db="EMBL/GenBank/DDBJ databases">
        <authorList>
            <person name="Li J."/>
        </authorList>
    </citation>
    <scope>NUCLEOTIDE SEQUENCE [LARGE SCALE GENOMIC DNA]</scope>
    <source>
        <strain evidence="2 4">JCM 11654</strain>
    </source>
</reference>
<dbReference type="InterPro" id="IPR002477">
    <property type="entry name" value="Peptidoglycan-bd-like"/>
</dbReference>
<evidence type="ECO:0000313" key="3">
    <source>
        <dbReference type="EMBL" id="RLP84542.1"/>
    </source>
</evidence>
<comment type="caution">
    <text evidence="2">The sequence shown here is derived from an EMBL/GenBank/DDBJ whole genome shotgun (WGS) entry which is preliminary data.</text>
</comment>
<name>A0A3L7AKG8_9MICO</name>
<gene>
    <name evidence="3" type="ORF">D9V34_00630</name>
    <name evidence="2" type="ORF">D9V34_12925</name>
</gene>
<dbReference type="RefSeq" id="WP_121687026.1">
    <property type="nucleotide sequence ID" value="NZ_RCUY01000001.1"/>
</dbReference>
<evidence type="ECO:0000313" key="4">
    <source>
        <dbReference type="Proteomes" id="UP000269438"/>
    </source>
</evidence>
<dbReference type="SUPFAM" id="SSF47090">
    <property type="entry name" value="PGBD-like"/>
    <property type="match status" value="1"/>
</dbReference>
<dbReference type="InterPro" id="IPR036366">
    <property type="entry name" value="PGBDSf"/>
</dbReference>
<evidence type="ECO:0000313" key="2">
    <source>
        <dbReference type="EMBL" id="RLP80757.1"/>
    </source>
</evidence>
<feature type="domain" description="Peptidoglycan binding-like" evidence="1">
    <location>
        <begin position="119"/>
        <end position="167"/>
    </location>
</feature>
<dbReference type="OrthoDB" id="3268648at2"/>
<accession>A0A3L7AKG8</accession>
<keyword evidence="4" id="KW-1185">Reference proteome</keyword>
<dbReference type="AlphaFoldDB" id="A0A3L7AKG8"/>
<dbReference type="Proteomes" id="UP000269438">
    <property type="component" value="Unassembled WGS sequence"/>
</dbReference>
<sequence length="353" mass="35866">MKIRSLILPVVAALIIGAATTWGAVTVLRPTEAAPTSTEFTTVKVLRGEVGSELSLNTVAEWPPIPVGTNRAEGVVTGITVSSGDEVGQGAALYTVNLRPVIIARGEVPAFRAIEAGVTGPDVAQLQQMLTDLKFYRGAIDGSAASGTIAAIRAWQKSNSLEQTGSISAADLIFVPALPARVSLDTALVYRGATLTGGEAVLSGLPAAPTFSIPVTEAQSTQIPGGIAVNITSPDGGMWTGITGAQERDSESATVTVAILGDNGESVCGDGCGQIPANGQSRFPSRIVTVEKVSGLVIPSAALITGADGSPAVVLETGKRVAVTVLASARGMSVVEGVDEGFLVRIPGKRSGQ</sequence>
<evidence type="ECO:0000259" key="1">
    <source>
        <dbReference type="Pfam" id="PF01471"/>
    </source>
</evidence>
<dbReference type="InterPro" id="IPR036365">
    <property type="entry name" value="PGBD-like_sf"/>
</dbReference>
<organism evidence="2 4">
    <name type="scientific">Mycetocola lacteus</name>
    <dbReference type="NCBI Taxonomy" id="76637"/>
    <lineage>
        <taxon>Bacteria</taxon>
        <taxon>Bacillati</taxon>
        <taxon>Actinomycetota</taxon>
        <taxon>Actinomycetes</taxon>
        <taxon>Micrococcales</taxon>
        <taxon>Microbacteriaceae</taxon>
        <taxon>Mycetocola</taxon>
    </lineage>
</organism>
<dbReference type="Gene3D" id="1.10.101.10">
    <property type="entry name" value="PGBD-like superfamily/PGBD"/>
    <property type="match status" value="1"/>
</dbReference>
<proteinExistence type="predicted"/>
<dbReference type="EMBL" id="RCUY01000001">
    <property type="protein sequence ID" value="RLP84542.1"/>
    <property type="molecule type" value="Genomic_DNA"/>
</dbReference>